<feature type="domain" description="DUF6589" evidence="2">
    <location>
        <begin position="21"/>
        <end position="81"/>
    </location>
</feature>
<name>L8WGP3_THACA</name>
<dbReference type="OrthoDB" id="2496395at2759"/>
<feature type="compositionally biased region" description="Polar residues" evidence="1">
    <location>
        <begin position="147"/>
        <end position="156"/>
    </location>
</feature>
<proteinExistence type="predicted"/>
<accession>L8WGP3</accession>
<dbReference type="Proteomes" id="UP000011668">
    <property type="component" value="Unassembled WGS sequence"/>
</dbReference>
<evidence type="ECO:0000313" key="3">
    <source>
        <dbReference type="EMBL" id="ELU37336.1"/>
    </source>
</evidence>
<evidence type="ECO:0000313" key="4">
    <source>
        <dbReference type="Proteomes" id="UP000011668"/>
    </source>
</evidence>
<dbReference type="HOGENOM" id="CLU_1103394_0_0_1"/>
<feature type="region of interest" description="Disordered" evidence="1">
    <location>
        <begin position="146"/>
        <end position="230"/>
    </location>
</feature>
<reference evidence="3 4" key="1">
    <citation type="journal article" date="2013" name="Nat. Commun.">
        <title>The evolution and pathogenic mechanisms of the rice sheath blight pathogen.</title>
        <authorList>
            <person name="Zheng A."/>
            <person name="Lin R."/>
            <person name="Xu L."/>
            <person name="Qin P."/>
            <person name="Tang C."/>
            <person name="Ai P."/>
            <person name="Zhang D."/>
            <person name="Liu Y."/>
            <person name="Sun Z."/>
            <person name="Feng H."/>
            <person name="Wang Y."/>
            <person name="Chen Y."/>
            <person name="Liang X."/>
            <person name="Fu R."/>
            <person name="Li Q."/>
            <person name="Zhang J."/>
            <person name="Yu X."/>
            <person name="Xie Z."/>
            <person name="Ding L."/>
            <person name="Guan P."/>
            <person name="Tang J."/>
            <person name="Liang Y."/>
            <person name="Wang S."/>
            <person name="Deng Q."/>
            <person name="Li S."/>
            <person name="Zhu J."/>
            <person name="Wang L."/>
            <person name="Liu H."/>
            <person name="Li P."/>
        </authorList>
    </citation>
    <scope>NUCLEOTIDE SEQUENCE [LARGE SCALE GENOMIC DNA]</scope>
    <source>
        <strain evidence="4">AG-1 IA</strain>
    </source>
</reference>
<evidence type="ECO:0000259" key="2">
    <source>
        <dbReference type="Pfam" id="PF20231"/>
    </source>
</evidence>
<dbReference type="AlphaFoldDB" id="L8WGP3"/>
<keyword evidence="4" id="KW-1185">Reference proteome</keyword>
<evidence type="ECO:0000256" key="1">
    <source>
        <dbReference type="SAM" id="MobiDB-lite"/>
    </source>
</evidence>
<dbReference type="STRING" id="983506.L8WGP3"/>
<organism evidence="3 4">
    <name type="scientific">Thanatephorus cucumeris (strain AG1-IA)</name>
    <name type="common">Rice sheath blight fungus</name>
    <name type="synonym">Rhizoctonia solani</name>
    <dbReference type="NCBI Taxonomy" id="983506"/>
    <lineage>
        <taxon>Eukaryota</taxon>
        <taxon>Fungi</taxon>
        <taxon>Dikarya</taxon>
        <taxon>Basidiomycota</taxon>
        <taxon>Agaricomycotina</taxon>
        <taxon>Agaricomycetes</taxon>
        <taxon>Cantharellales</taxon>
        <taxon>Ceratobasidiaceae</taxon>
        <taxon>Rhizoctonia</taxon>
        <taxon>Rhizoctonia solani AG-1</taxon>
    </lineage>
</organism>
<sequence>MLVSCYGCVIILHMLGQSHFGKKKGWKEIDLLQEHMNYWIKARGPNATWKWLAEILPCISTLRELASQVNASLAPRNSNHHTTPNLQADLEALTKSLAKSKVHECDPTRCLDKTLQAKDALSLGLQSLAAHNSPIKEFNRDRFGARNTASYASRPSNDGDEREAETSKDAEAPAEISLSPAPMWATPEISLSQACAPRNPYRRSGETRGTRVRSRGTSDPNPDEAEGWSDLDRMWKRLQERVSNLLVTRTWS</sequence>
<dbReference type="InterPro" id="IPR046496">
    <property type="entry name" value="DUF6589"/>
</dbReference>
<gene>
    <name evidence="3" type="ORF">AG1IA_08633</name>
</gene>
<comment type="caution">
    <text evidence="3">The sequence shown here is derived from an EMBL/GenBank/DDBJ whole genome shotgun (WGS) entry which is preliminary data.</text>
</comment>
<dbReference type="EMBL" id="AFRT01002700">
    <property type="protein sequence ID" value="ELU37336.1"/>
    <property type="molecule type" value="Genomic_DNA"/>
</dbReference>
<protein>
    <recommendedName>
        <fullName evidence="2">DUF6589 domain-containing protein</fullName>
    </recommendedName>
</protein>
<dbReference type="Pfam" id="PF20231">
    <property type="entry name" value="DUF6589"/>
    <property type="match status" value="1"/>
</dbReference>